<evidence type="ECO:0000256" key="10">
    <source>
        <dbReference type="ARBA" id="ARBA00023319"/>
    </source>
</evidence>
<evidence type="ECO:0000256" key="9">
    <source>
        <dbReference type="ARBA" id="ARBA00023180"/>
    </source>
</evidence>
<dbReference type="AlphaFoldDB" id="A0A3P9B7V0"/>
<keyword evidence="10" id="KW-0393">Immunoglobulin domain</keyword>
<dbReference type="GO" id="GO:0042130">
    <property type="term" value="P:negative regulation of T cell proliferation"/>
    <property type="evidence" value="ECO:0007669"/>
    <property type="project" value="TreeGrafter"/>
</dbReference>
<evidence type="ECO:0000256" key="7">
    <source>
        <dbReference type="ARBA" id="ARBA00023157"/>
    </source>
</evidence>
<keyword evidence="7" id="KW-1015">Disulfide bond</keyword>
<dbReference type="InterPro" id="IPR036179">
    <property type="entry name" value="Ig-like_dom_sf"/>
</dbReference>
<evidence type="ECO:0000256" key="6">
    <source>
        <dbReference type="ARBA" id="ARBA00023136"/>
    </source>
</evidence>
<reference evidence="14" key="2">
    <citation type="submission" date="2025-09" db="UniProtKB">
        <authorList>
            <consortium name="Ensembl"/>
        </authorList>
    </citation>
    <scope>IDENTIFICATION</scope>
</reference>
<dbReference type="GO" id="GO:0031295">
    <property type="term" value="P:T cell costimulation"/>
    <property type="evidence" value="ECO:0007669"/>
    <property type="project" value="TreeGrafter"/>
</dbReference>
<keyword evidence="15" id="KW-1185">Reference proteome</keyword>
<evidence type="ECO:0000256" key="1">
    <source>
        <dbReference type="ARBA" id="ARBA00004251"/>
    </source>
</evidence>
<evidence type="ECO:0000256" key="8">
    <source>
        <dbReference type="ARBA" id="ARBA00023170"/>
    </source>
</evidence>
<dbReference type="SUPFAM" id="SSF48726">
    <property type="entry name" value="Immunoglobulin"/>
    <property type="match status" value="1"/>
</dbReference>
<dbReference type="CDD" id="cd00096">
    <property type="entry name" value="Ig"/>
    <property type="match status" value="1"/>
</dbReference>
<evidence type="ECO:0000256" key="12">
    <source>
        <dbReference type="SAM" id="SignalP"/>
    </source>
</evidence>
<keyword evidence="3 11" id="KW-0812">Transmembrane</keyword>
<keyword evidence="4 12" id="KW-0732">Signal</keyword>
<dbReference type="PANTHER" id="PTHR25466">
    <property type="entry name" value="T-LYMPHOCYTE ACTIVATION ANTIGEN"/>
    <property type="match status" value="1"/>
</dbReference>
<dbReference type="Proteomes" id="UP000265160">
    <property type="component" value="Unplaced"/>
</dbReference>
<dbReference type="InterPro" id="IPR007110">
    <property type="entry name" value="Ig-like_dom"/>
</dbReference>
<keyword evidence="2" id="KW-1003">Cell membrane</keyword>
<dbReference type="GO" id="GO:0009897">
    <property type="term" value="C:external side of plasma membrane"/>
    <property type="evidence" value="ECO:0007669"/>
    <property type="project" value="TreeGrafter"/>
</dbReference>
<dbReference type="PROSITE" id="PS50835">
    <property type="entry name" value="IG_LIKE"/>
    <property type="match status" value="1"/>
</dbReference>
<feature type="signal peptide" evidence="12">
    <location>
        <begin position="1"/>
        <end position="18"/>
    </location>
</feature>
<evidence type="ECO:0000259" key="13">
    <source>
        <dbReference type="PROSITE" id="PS50835"/>
    </source>
</evidence>
<evidence type="ECO:0000256" key="4">
    <source>
        <dbReference type="ARBA" id="ARBA00022729"/>
    </source>
</evidence>
<sequence>VFCCVCLCLLPVSQHALAVVVEVYEGAKSVQLTCQYVGLILTNPTVLWTRNDLDPKSRNQRYSGRTSVRPDGLEMKDFSLTLTKPKLTDSGNYTCSISNGRNERKLTDVQLHVKAVMVLLVLLLLLILVVVSGGLLFHFRHYFMPGELQMFRHMRSSWFLC</sequence>
<dbReference type="InterPro" id="IPR003599">
    <property type="entry name" value="Ig_sub"/>
</dbReference>
<dbReference type="GO" id="GO:0071222">
    <property type="term" value="P:cellular response to lipopolysaccharide"/>
    <property type="evidence" value="ECO:0007669"/>
    <property type="project" value="TreeGrafter"/>
</dbReference>
<keyword evidence="6 11" id="KW-0472">Membrane</keyword>
<dbReference type="PANTHER" id="PTHR25466:SF14">
    <property type="entry name" value="BUTYROPHILIN SUBFAMILY 2 MEMBER A2-LIKE-RELATED"/>
    <property type="match status" value="1"/>
</dbReference>
<feature type="domain" description="Ig-like" evidence="13">
    <location>
        <begin position="11"/>
        <end position="107"/>
    </location>
</feature>
<dbReference type="GO" id="GO:0006955">
    <property type="term" value="P:immune response"/>
    <property type="evidence" value="ECO:0007669"/>
    <property type="project" value="TreeGrafter"/>
</dbReference>
<keyword evidence="5 11" id="KW-1133">Transmembrane helix</keyword>
<evidence type="ECO:0000313" key="14">
    <source>
        <dbReference type="Ensembl" id="ENSMZEP00005005974.1"/>
    </source>
</evidence>
<dbReference type="Gene3D" id="2.60.40.10">
    <property type="entry name" value="Immunoglobulins"/>
    <property type="match status" value="1"/>
</dbReference>
<evidence type="ECO:0000256" key="5">
    <source>
        <dbReference type="ARBA" id="ARBA00022989"/>
    </source>
</evidence>
<organism evidence="14 15">
    <name type="scientific">Maylandia zebra</name>
    <name type="common">zebra mbuna</name>
    <dbReference type="NCBI Taxonomy" id="106582"/>
    <lineage>
        <taxon>Eukaryota</taxon>
        <taxon>Metazoa</taxon>
        <taxon>Chordata</taxon>
        <taxon>Craniata</taxon>
        <taxon>Vertebrata</taxon>
        <taxon>Euteleostomi</taxon>
        <taxon>Actinopterygii</taxon>
        <taxon>Neopterygii</taxon>
        <taxon>Teleostei</taxon>
        <taxon>Neoteleostei</taxon>
        <taxon>Acanthomorphata</taxon>
        <taxon>Ovalentaria</taxon>
        <taxon>Cichlomorphae</taxon>
        <taxon>Cichliformes</taxon>
        <taxon>Cichlidae</taxon>
        <taxon>African cichlids</taxon>
        <taxon>Pseudocrenilabrinae</taxon>
        <taxon>Haplochromini</taxon>
        <taxon>Maylandia</taxon>
        <taxon>Maylandia zebra complex</taxon>
    </lineage>
</organism>
<keyword evidence="8" id="KW-0675">Receptor</keyword>
<evidence type="ECO:0000313" key="15">
    <source>
        <dbReference type="Proteomes" id="UP000265160"/>
    </source>
</evidence>
<proteinExistence type="predicted"/>
<accession>A0A3P9B7V0</accession>
<protein>
    <recommendedName>
        <fullName evidence="13">Ig-like domain-containing protein</fullName>
    </recommendedName>
</protein>
<dbReference type="InterPro" id="IPR051713">
    <property type="entry name" value="T-cell_Activation_Regulation"/>
</dbReference>
<dbReference type="SMART" id="SM00409">
    <property type="entry name" value="IG"/>
    <property type="match status" value="1"/>
</dbReference>
<keyword evidence="9" id="KW-0325">Glycoprotein</keyword>
<feature type="chain" id="PRO_5017957844" description="Ig-like domain-containing protein" evidence="12">
    <location>
        <begin position="19"/>
        <end position="161"/>
    </location>
</feature>
<dbReference type="Ensembl" id="ENSMZET00005006231.1">
    <property type="protein sequence ID" value="ENSMZEP00005005974.1"/>
    <property type="gene ID" value="ENSMZEG00005004621.1"/>
</dbReference>
<dbReference type="InterPro" id="IPR013783">
    <property type="entry name" value="Ig-like_fold"/>
</dbReference>
<evidence type="ECO:0000256" key="2">
    <source>
        <dbReference type="ARBA" id="ARBA00022475"/>
    </source>
</evidence>
<feature type="transmembrane region" description="Helical" evidence="11">
    <location>
        <begin position="115"/>
        <end position="137"/>
    </location>
</feature>
<evidence type="ECO:0000256" key="11">
    <source>
        <dbReference type="SAM" id="Phobius"/>
    </source>
</evidence>
<dbReference type="GeneTree" id="ENSGT01030000234764"/>
<dbReference type="GO" id="GO:0042102">
    <property type="term" value="P:positive regulation of T cell proliferation"/>
    <property type="evidence" value="ECO:0007669"/>
    <property type="project" value="TreeGrafter"/>
</dbReference>
<reference evidence="14" key="1">
    <citation type="submission" date="2025-08" db="UniProtKB">
        <authorList>
            <consortium name="Ensembl"/>
        </authorList>
    </citation>
    <scope>IDENTIFICATION</scope>
</reference>
<dbReference type="GO" id="GO:0007166">
    <property type="term" value="P:cell surface receptor signaling pathway"/>
    <property type="evidence" value="ECO:0007669"/>
    <property type="project" value="TreeGrafter"/>
</dbReference>
<evidence type="ECO:0000256" key="3">
    <source>
        <dbReference type="ARBA" id="ARBA00022692"/>
    </source>
</evidence>
<comment type="subcellular location">
    <subcellularLocation>
        <location evidence="1">Cell membrane</location>
        <topology evidence="1">Single-pass type I membrane protein</topology>
    </subcellularLocation>
</comment>
<dbReference type="InterPro" id="IPR013151">
    <property type="entry name" value="Immunoglobulin_dom"/>
</dbReference>
<dbReference type="Pfam" id="PF00047">
    <property type="entry name" value="ig"/>
    <property type="match status" value="1"/>
</dbReference>
<name>A0A3P9B7V0_9CICH</name>